<evidence type="ECO:0000256" key="5">
    <source>
        <dbReference type="RuleBase" id="RU366062"/>
    </source>
</evidence>
<sequence length="477" mass="51029">MAEKFHFQPTSLTQLRKHYDVIVIGSGAAGMTAAIQAHELGLKPVIIEKMAQLGGNTNRASSGMNAAETNVQLKHHVVDSYQAFYDETLKGGGGQNNPELLKYFTEHAALAIDWLADHDIRLDALTITGGMSKMRTHRPSSLAAIGGFLVTELLKQVQKAHIPLFAGLKVTELTTGDDGRVSGVRATTGRQSGPLTADAVILATGGFGANPKMLAKYRPDLKGMKTTNQPGATGDGIKLAQALGAKLVDMDQVQVHPTVQQDTSHAYLIGEAVRGEGAILVDQHGDRFVNELDTRKNVTAAIDSLHENGAYLIFDQGIRDRAQAVEFYDSIGLVHTGASLDDLAKQVGFDTDALKQTVTAWNAAVADQNDPAFNRTTGMDRDISTAPFFAIHIAPAVHYTMGGLAINHRTEVLDQNGTVIKGLYAAGEIAGGLHGNNRIGGNSIAETVVFGRQAGEQVFKYINEKDTLNLKTRGNNS</sequence>
<evidence type="ECO:0000256" key="2">
    <source>
        <dbReference type="ARBA" id="ARBA00022630"/>
    </source>
</evidence>
<accession>A0A1Z5IMR2</accession>
<dbReference type="PRINTS" id="PR00368">
    <property type="entry name" value="FADPNR"/>
</dbReference>
<keyword evidence="2 5" id="KW-0285">Flavoprotein</keyword>
<dbReference type="Gene3D" id="3.50.50.60">
    <property type="entry name" value="FAD/NAD(P)-binding domain"/>
    <property type="match status" value="1"/>
</dbReference>
<dbReference type="InterPro" id="IPR010960">
    <property type="entry name" value="Flavocytochrome_c"/>
</dbReference>
<dbReference type="InterPro" id="IPR036188">
    <property type="entry name" value="FAD/NAD-bd_sf"/>
</dbReference>
<organism evidence="7 8">
    <name type="scientific">Secundilactobacillus pentosiphilus</name>
    <dbReference type="NCBI Taxonomy" id="1714682"/>
    <lineage>
        <taxon>Bacteria</taxon>
        <taxon>Bacillati</taxon>
        <taxon>Bacillota</taxon>
        <taxon>Bacilli</taxon>
        <taxon>Lactobacillales</taxon>
        <taxon>Lactobacillaceae</taxon>
        <taxon>Secundilactobacillus</taxon>
    </lineage>
</organism>
<dbReference type="NCBIfam" id="TIGR01813">
    <property type="entry name" value="flavo_cyto_c"/>
    <property type="match status" value="1"/>
</dbReference>
<dbReference type="InterPro" id="IPR027477">
    <property type="entry name" value="Succ_DH/fumarate_Rdtase_cat_sf"/>
</dbReference>
<gene>
    <name evidence="7" type="primary">sdhA_1</name>
    <name evidence="7" type="ORF">IWT140_00633</name>
</gene>
<evidence type="ECO:0000256" key="4">
    <source>
        <dbReference type="ARBA" id="ARBA00023002"/>
    </source>
</evidence>
<comment type="similarity">
    <text evidence="5">Belongs to the FAD-dependent oxidoreductase 2 family. FRD/SDH subfamily.</text>
</comment>
<evidence type="ECO:0000256" key="1">
    <source>
        <dbReference type="ARBA" id="ARBA00001974"/>
    </source>
</evidence>
<comment type="caution">
    <text evidence="7">The sequence shown here is derived from an EMBL/GenBank/DDBJ whole genome shotgun (WGS) entry which is preliminary data.</text>
</comment>
<evidence type="ECO:0000259" key="6">
    <source>
        <dbReference type="Pfam" id="PF00890"/>
    </source>
</evidence>
<dbReference type="PANTHER" id="PTHR43400">
    <property type="entry name" value="FUMARATE REDUCTASE"/>
    <property type="match status" value="1"/>
</dbReference>
<reference evidence="7 8" key="1">
    <citation type="submission" date="2015-11" db="EMBL/GenBank/DDBJ databases">
        <title>Draft genome sequences of new species of the genus Lactobacillus isolated from orchardgrass silage.</title>
        <authorList>
            <person name="Tohno M."/>
            <person name="Tanizawa Y."/>
            <person name="Arita M."/>
        </authorList>
    </citation>
    <scope>NUCLEOTIDE SEQUENCE [LARGE SCALE GENOMIC DNA]</scope>
    <source>
        <strain evidence="7 8">IWT140</strain>
    </source>
</reference>
<comment type="cofactor">
    <cofactor evidence="1">
        <name>FAD</name>
        <dbReference type="ChEBI" id="CHEBI:57692"/>
    </cofactor>
</comment>
<dbReference type="RefSeq" id="WP_089088018.1">
    <property type="nucleotide sequence ID" value="NZ_BCMH01000003.1"/>
</dbReference>
<evidence type="ECO:0000313" key="8">
    <source>
        <dbReference type="Proteomes" id="UP000198430"/>
    </source>
</evidence>
<name>A0A1Z5IMR2_9LACO</name>
<keyword evidence="3 5" id="KW-0274">FAD</keyword>
<dbReference type="GO" id="GO:0033765">
    <property type="term" value="F:steroid dehydrogenase activity, acting on the CH-CH group of donors"/>
    <property type="evidence" value="ECO:0007669"/>
    <property type="project" value="UniProtKB-ARBA"/>
</dbReference>
<dbReference type="Pfam" id="PF00890">
    <property type="entry name" value="FAD_binding_2"/>
    <property type="match status" value="1"/>
</dbReference>
<proteinExistence type="inferred from homology"/>
<dbReference type="PANTHER" id="PTHR43400:SF7">
    <property type="entry name" value="FAD-DEPENDENT OXIDOREDUCTASE 2 FAD BINDING DOMAIN-CONTAINING PROTEIN"/>
    <property type="match status" value="1"/>
</dbReference>
<keyword evidence="8" id="KW-1185">Reference proteome</keyword>
<keyword evidence="4 5" id="KW-0560">Oxidoreductase</keyword>
<dbReference type="NCBIfam" id="NF005064">
    <property type="entry name" value="PRK06481.1"/>
    <property type="match status" value="1"/>
</dbReference>
<dbReference type="SUPFAM" id="SSF56425">
    <property type="entry name" value="Succinate dehydrogenase/fumarate reductase flavoprotein, catalytic domain"/>
    <property type="match status" value="1"/>
</dbReference>
<dbReference type="InterPro" id="IPR050315">
    <property type="entry name" value="FAD-oxidoreductase_2"/>
</dbReference>
<dbReference type="Proteomes" id="UP000198430">
    <property type="component" value="Unassembled WGS sequence"/>
</dbReference>
<evidence type="ECO:0000313" key="7">
    <source>
        <dbReference type="EMBL" id="GAX03035.1"/>
    </source>
</evidence>
<dbReference type="AlphaFoldDB" id="A0A1Z5IMR2"/>
<dbReference type="Gene3D" id="3.90.700.10">
    <property type="entry name" value="Succinate dehydrogenase/fumarate reductase flavoprotein, catalytic domain"/>
    <property type="match status" value="1"/>
</dbReference>
<evidence type="ECO:0000256" key="3">
    <source>
        <dbReference type="ARBA" id="ARBA00022827"/>
    </source>
</evidence>
<feature type="domain" description="FAD-dependent oxidoreductase 2 FAD-binding" evidence="6">
    <location>
        <begin position="20"/>
        <end position="444"/>
    </location>
</feature>
<dbReference type="EMBL" id="BCMH01000003">
    <property type="protein sequence ID" value="GAX03035.1"/>
    <property type="molecule type" value="Genomic_DNA"/>
</dbReference>
<dbReference type="GO" id="GO:0010181">
    <property type="term" value="F:FMN binding"/>
    <property type="evidence" value="ECO:0007669"/>
    <property type="project" value="InterPro"/>
</dbReference>
<dbReference type="SUPFAM" id="SSF51905">
    <property type="entry name" value="FAD/NAD(P)-binding domain"/>
    <property type="match status" value="1"/>
</dbReference>
<dbReference type="FunFam" id="3.90.700.10:FF:000007">
    <property type="entry name" value="NADH-dependent fumarate reductase"/>
    <property type="match status" value="1"/>
</dbReference>
<protein>
    <submittedName>
        <fullName evidence="7">Fumarate reductase flavoprotein subunit</fullName>
    </submittedName>
</protein>
<dbReference type="InterPro" id="IPR003953">
    <property type="entry name" value="FAD-dep_OxRdtase_2_FAD-bd"/>
</dbReference>